<dbReference type="EMBL" id="CM044707">
    <property type="protein sequence ID" value="KAI5652583.1"/>
    <property type="molecule type" value="Genomic_DNA"/>
</dbReference>
<accession>A0ACB9ZZL1</accession>
<keyword evidence="2" id="KW-1185">Reference proteome</keyword>
<dbReference type="Proteomes" id="UP001060085">
    <property type="component" value="Linkage Group LG07"/>
</dbReference>
<proteinExistence type="predicted"/>
<evidence type="ECO:0000313" key="1">
    <source>
        <dbReference type="EMBL" id="KAI5652583.1"/>
    </source>
</evidence>
<gene>
    <name evidence="1" type="ORF">M9H77_29770</name>
</gene>
<organism evidence="1 2">
    <name type="scientific">Catharanthus roseus</name>
    <name type="common">Madagascar periwinkle</name>
    <name type="synonym">Vinca rosea</name>
    <dbReference type="NCBI Taxonomy" id="4058"/>
    <lineage>
        <taxon>Eukaryota</taxon>
        <taxon>Viridiplantae</taxon>
        <taxon>Streptophyta</taxon>
        <taxon>Embryophyta</taxon>
        <taxon>Tracheophyta</taxon>
        <taxon>Spermatophyta</taxon>
        <taxon>Magnoliopsida</taxon>
        <taxon>eudicotyledons</taxon>
        <taxon>Gunneridae</taxon>
        <taxon>Pentapetalae</taxon>
        <taxon>asterids</taxon>
        <taxon>lamiids</taxon>
        <taxon>Gentianales</taxon>
        <taxon>Apocynaceae</taxon>
        <taxon>Rauvolfioideae</taxon>
        <taxon>Vinceae</taxon>
        <taxon>Catharanthinae</taxon>
        <taxon>Catharanthus</taxon>
    </lineage>
</organism>
<comment type="caution">
    <text evidence="1">The sequence shown here is derived from an EMBL/GenBank/DDBJ whole genome shotgun (WGS) entry which is preliminary data.</text>
</comment>
<protein>
    <submittedName>
        <fullName evidence="1">Uncharacterized protein</fullName>
    </submittedName>
</protein>
<sequence>MFPSYRNILLWTVTIVSASVDHRNGDLDTYTRKMKKGVADRIGGSPKKKHVSWSTSASLRLLVRRIGRYLNKGRYSHGVKPCNPVHLVVVLEDDEGLKKLMASVTIIYGGMLQKINPVLLPKKNENVAEKGPTKSSA</sequence>
<reference evidence="2" key="1">
    <citation type="journal article" date="2023" name="Nat. Plants">
        <title>Single-cell RNA sequencing provides a high-resolution roadmap for understanding the multicellular compartmentation of specialized metabolism.</title>
        <authorList>
            <person name="Sun S."/>
            <person name="Shen X."/>
            <person name="Li Y."/>
            <person name="Li Y."/>
            <person name="Wang S."/>
            <person name="Li R."/>
            <person name="Zhang H."/>
            <person name="Shen G."/>
            <person name="Guo B."/>
            <person name="Wei J."/>
            <person name="Xu J."/>
            <person name="St-Pierre B."/>
            <person name="Chen S."/>
            <person name="Sun C."/>
        </authorList>
    </citation>
    <scope>NUCLEOTIDE SEQUENCE [LARGE SCALE GENOMIC DNA]</scope>
</reference>
<evidence type="ECO:0000313" key="2">
    <source>
        <dbReference type="Proteomes" id="UP001060085"/>
    </source>
</evidence>
<name>A0ACB9ZZL1_CATRO</name>